<dbReference type="AlphaFoldDB" id="W6Z6D0"/>
<dbReference type="RefSeq" id="XP_007686173.1">
    <property type="nucleotide sequence ID" value="XM_007687983.1"/>
</dbReference>
<reference evidence="1 2" key="1">
    <citation type="journal article" date="2013" name="PLoS Genet.">
        <title>Comparative genome structure, secondary metabolite, and effector coding capacity across Cochliobolus pathogens.</title>
        <authorList>
            <person name="Condon B.J."/>
            <person name="Leng Y."/>
            <person name="Wu D."/>
            <person name="Bushley K.E."/>
            <person name="Ohm R.A."/>
            <person name="Otillar R."/>
            <person name="Martin J."/>
            <person name="Schackwitz W."/>
            <person name="Grimwood J."/>
            <person name="MohdZainudin N."/>
            <person name="Xue C."/>
            <person name="Wang R."/>
            <person name="Manning V.A."/>
            <person name="Dhillon B."/>
            <person name="Tu Z.J."/>
            <person name="Steffenson B.J."/>
            <person name="Salamov A."/>
            <person name="Sun H."/>
            <person name="Lowry S."/>
            <person name="LaButti K."/>
            <person name="Han J."/>
            <person name="Copeland A."/>
            <person name="Lindquist E."/>
            <person name="Barry K."/>
            <person name="Schmutz J."/>
            <person name="Baker S.E."/>
            <person name="Ciuffetti L.M."/>
            <person name="Grigoriev I.V."/>
            <person name="Zhong S."/>
            <person name="Turgeon B.G."/>
        </authorList>
    </citation>
    <scope>NUCLEOTIDE SEQUENCE [LARGE SCALE GENOMIC DNA]</scope>
    <source>
        <strain evidence="1 2">ATCC 44560</strain>
    </source>
</reference>
<accession>W6Z6D0</accession>
<proteinExistence type="predicted"/>
<dbReference type="KEGG" id="bor:COCMIDRAFT_49612"/>
<dbReference type="HOGENOM" id="CLU_2229423_0_0_1"/>
<gene>
    <name evidence="1" type="ORF">COCMIDRAFT_49612</name>
</gene>
<evidence type="ECO:0000313" key="2">
    <source>
        <dbReference type="Proteomes" id="UP000054032"/>
    </source>
</evidence>
<dbReference type="OrthoDB" id="3801416at2759"/>
<name>W6Z6D0_COCMI</name>
<dbReference type="Proteomes" id="UP000054032">
    <property type="component" value="Unassembled WGS sequence"/>
</dbReference>
<evidence type="ECO:0000313" key="1">
    <source>
        <dbReference type="EMBL" id="EUC47277.1"/>
    </source>
</evidence>
<feature type="non-terminal residue" evidence="1">
    <location>
        <position position="106"/>
    </location>
</feature>
<keyword evidence="2" id="KW-1185">Reference proteome</keyword>
<sequence>LLTRIQSGLSYTRIQHSLNLPITQTTRFSLSPLSPSHLPALRLLRKHATRISSSPTHEVYELGIPRPDWVQEGAIAGVHDAQWWMGKSRAEIKAGPWADEGDVKVA</sequence>
<organism evidence="1 2">
    <name type="scientific">Bipolaris oryzae ATCC 44560</name>
    <dbReference type="NCBI Taxonomy" id="930090"/>
    <lineage>
        <taxon>Eukaryota</taxon>
        <taxon>Fungi</taxon>
        <taxon>Dikarya</taxon>
        <taxon>Ascomycota</taxon>
        <taxon>Pezizomycotina</taxon>
        <taxon>Dothideomycetes</taxon>
        <taxon>Pleosporomycetidae</taxon>
        <taxon>Pleosporales</taxon>
        <taxon>Pleosporineae</taxon>
        <taxon>Pleosporaceae</taxon>
        <taxon>Bipolaris</taxon>
    </lineage>
</organism>
<dbReference type="GeneID" id="19124440"/>
<protein>
    <submittedName>
        <fullName evidence="1">Uncharacterized protein</fullName>
    </submittedName>
</protein>
<dbReference type="eggNOG" id="ENOG502SC5C">
    <property type="taxonomic scope" value="Eukaryota"/>
</dbReference>
<feature type="non-terminal residue" evidence="1">
    <location>
        <position position="1"/>
    </location>
</feature>
<dbReference type="EMBL" id="KI963954">
    <property type="protein sequence ID" value="EUC47277.1"/>
    <property type="molecule type" value="Genomic_DNA"/>
</dbReference>